<gene>
    <name evidence="5" type="ORF">ACFPIB_07170</name>
</gene>
<dbReference type="EMBL" id="JBHSKT010000003">
    <property type="protein sequence ID" value="MFC5270382.1"/>
    <property type="molecule type" value="Genomic_DNA"/>
</dbReference>
<dbReference type="InterPro" id="IPR036388">
    <property type="entry name" value="WH-like_DNA-bd_sf"/>
</dbReference>
<dbReference type="Proteomes" id="UP001596161">
    <property type="component" value="Unassembled WGS sequence"/>
</dbReference>
<reference evidence="6" key="1">
    <citation type="journal article" date="2019" name="Int. J. Syst. Evol. Microbiol.">
        <title>The Global Catalogue of Microorganisms (GCM) 10K type strain sequencing project: providing services to taxonomists for standard genome sequencing and annotation.</title>
        <authorList>
            <consortium name="The Broad Institute Genomics Platform"/>
            <consortium name="The Broad Institute Genome Sequencing Center for Infectious Disease"/>
            <person name="Wu L."/>
            <person name="Ma J."/>
        </authorList>
    </citation>
    <scope>NUCLEOTIDE SEQUENCE [LARGE SCALE GENOMIC DNA]</scope>
    <source>
        <strain evidence="6">KACC 12602</strain>
    </source>
</reference>
<evidence type="ECO:0000256" key="3">
    <source>
        <dbReference type="ARBA" id="ARBA00023163"/>
    </source>
</evidence>
<dbReference type="PANTHER" id="PTHR33204">
    <property type="entry name" value="TRANSCRIPTIONAL REGULATOR, MARR FAMILY"/>
    <property type="match status" value="1"/>
</dbReference>
<comment type="caution">
    <text evidence="5">The sequence shown here is derived from an EMBL/GenBank/DDBJ whole genome shotgun (WGS) entry which is preliminary data.</text>
</comment>
<dbReference type="PANTHER" id="PTHR33204:SF29">
    <property type="entry name" value="TRANSCRIPTIONAL REGULATOR"/>
    <property type="match status" value="1"/>
</dbReference>
<accession>A0ABW0E930</accession>
<dbReference type="Gene3D" id="1.10.10.10">
    <property type="entry name" value="Winged helix-like DNA-binding domain superfamily/Winged helix DNA-binding domain"/>
    <property type="match status" value="1"/>
</dbReference>
<keyword evidence="1" id="KW-0805">Transcription regulation</keyword>
<keyword evidence="6" id="KW-1185">Reference proteome</keyword>
<sequence>MIINHKEYVFKLHNQTYHCAMDVTMSYIGGKWKTVLLWYLRNQTRRFGELKKQIPDITEKMLSLQLKALEEDGLVKREVYAEVPLRVEYSLTDFGKTLVPVIEAIAAWGRNLGETEGKLVEK</sequence>
<proteinExistence type="predicted"/>
<dbReference type="InterPro" id="IPR002577">
    <property type="entry name" value="HTH_HxlR"/>
</dbReference>
<evidence type="ECO:0000259" key="4">
    <source>
        <dbReference type="PROSITE" id="PS51118"/>
    </source>
</evidence>
<dbReference type="RefSeq" id="WP_378016753.1">
    <property type="nucleotide sequence ID" value="NZ_JBHSKT010000003.1"/>
</dbReference>
<organism evidence="5 6">
    <name type="scientific">Adhaeribacter terreus</name>
    <dbReference type="NCBI Taxonomy" id="529703"/>
    <lineage>
        <taxon>Bacteria</taxon>
        <taxon>Pseudomonadati</taxon>
        <taxon>Bacteroidota</taxon>
        <taxon>Cytophagia</taxon>
        <taxon>Cytophagales</taxon>
        <taxon>Hymenobacteraceae</taxon>
        <taxon>Adhaeribacter</taxon>
    </lineage>
</organism>
<feature type="domain" description="HTH hxlR-type" evidence="4">
    <location>
        <begin position="19"/>
        <end position="117"/>
    </location>
</feature>
<dbReference type="SUPFAM" id="SSF46785">
    <property type="entry name" value="Winged helix' DNA-binding domain"/>
    <property type="match status" value="1"/>
</dbReference>
<keyword evidence="3" id="KW-0804">Transcription</keyword>
<name>A0ABW0E930_9BACT</name>
<dbReference type="PROSITE" id="PS51118">
    <property type="entry name" value="HTH_HXLR"/>
    <property type="match status" value="1"/>
</dbReference>
<evidence type="ECO:0000256" key="1">
    <source>
        <dbReference type="ARBA" id="ARBA00023015"/>
    </source>
</evidence>
<evidence type="ECO:0000313" key="6">
    <source>
        <dbReference type="Proteomes" id="UP001596161"/>
    </source>
</evidence>
<keyword evidence="2" id="KW-0238">DNA-binding</keyword>
<evidence type="ECO:0000256" key="2">
    <source>
        <dbReference type="ARBA" id="ARBA00023125"/>
    </source>
</evidence>
<protein>
    <submittedName>
        <fullName evidence="5">Winged helix-turn-helix transcriptional regulator</fullName>
    </submittedName>
</protein>
<dbReference type="Pfam" id="PF01638">
    <property type="entry name" value="HxlR"/>
    <property type="match status" value="1"/>
</dbReference>
<dbReference type="InterPro" id="IPR036390">
    <property type="entry name" value="WH_DNA-bd_sf"/>
</dbReference>
<evidence type="ECO:0000313" key="5">
    <source>
        <dbReference type="EMBL" id="MFC5270382.1"/>
    </source>
</evidence>